<keyword evidence="4" id="KW-1185">Reference proteome</keyword>
<dbReference type="Gene3D" id="1.20.120.450">
    <property type="entry name" value="dinb family like domain"/>
    <property type="match status" value="1"/>
</dbReference>
<proteinExistence type="inferred from homology"/>
<gene>
    <name evidence="3" type="ORF">J2S19_003931</name>
</gene>
<evidence type="ECO:0000313" key="4">
    <source>
        <dbReference type="Proteomes" id="UP001234495"/>
    </source>
</evidence>
<dbReference type="SUPFAM" id="SSF109854">
    <property type="entry name" value="DinB/YfiT-like putative metalloenzymes"/>
    <property type="match status" value="1"/>
</dbReference>
<dbReference type="Proteomes" id="UP001234495">
    <property type="component" value="Unassembled WGS sequence"/>
</dbReference>
<evidence type="ECO:0000256" key="1">
    <source>
        <dbReference type="ARBA" id="ARBA00008635"/>
    </source>
</evidence>
<protein>
    <submittedName>
        <fullName evidence="3">Damage-inducible protein DinB</fullName>
    </submittedName>
</protein>
<comment type="caution">
    <text evidence="3">The sequence shown here is derived from an EMBL/GenBank/DDBJ whole genome shotgun (WGS) entry which is preliminary data.</text>
</comment>
<accession>A0ABT9ZL44</accession>
<dbReference type="EMBL" id="JAUSUD010000023">
    <property type="protein sequence ID" value="MDQ0232609.1"/>
    <property type="molecule type" value="Genomic_DNA"/>
</dbReference>
<evidence type="ECO:0000313" key="3">
    <source>
        <dbReference type="EMBL" id="MDQ0232609.1"/>
    </source>
</evidence>
<evidence type="ECO:0000256" key="2">
    <source>
        <dbReference type="ARBA" id="ARBA00022723"/>
    </source>
</evidence>
<comment type="similarity">
    <text evidence="1">Belongs to the DinB family.</text>
</comment>
<keyword evidence="2" id="KW-0479">Metal-binding</keyword>
<reference evidence="3 4" key="1">
    <citation type="submission" date="2023-07" db="EMBL/GenBank/DDBJ databases">
        <title>Genomic Encyclopedia of Type Strains, Phase IV (KMG-IV): sequencing the most valuable type-strain genomes for metagenomic binning, comparative biology and taxonomic classification.</title>
        <authorList>
            <person name="Goeker M."/>
        </authorList>
    </citation>
    <scope>NUCLEOTIDE SEQUENCE [LARGE SCALE GENOMIC DNA]</scope>
    <source>
        <strain evidence="3 4">DSM 29005</strain>
    </source>
</reference>
<dbReference type="Pfam" id="PF05163">
    <property type="entry name" value="DinB"/>
    <property type="match status" value="1"/>
</dbReference>
<sequence length="63" mass="7606">MYLHGNILLLCHIGVLKVIKFFEYNWQVRDEWLNWCNQLTTEDLLKERLGGVGSILYTFFSYY</sequence>
<dbReference type="InterPro" id="IPR034660">
    <property type="entry name" value="DinB/YfiT-like"/>
</dbReference>
<organism evidence="3 4">
    <name type="scientific">Metabacillus malikii</name>
    <dbReference type="NCBI Taxonomy" id="1504265"/>
    <lineage>
        <taxon>Bacteria</taxon>
        <taxon>Bacillati</taxon>
        <taxon>Bacillota</taxon>
        <taxon>Bacilli</taxon>
        <taxon>Bacillales</taxon>
        <taxon>Bacillaceae</taxon>
        <taxon>Metabacillus</taxon>
    </lineage>
</organism>
<dbReference type="InterPro" id="IPR007837">
    <property type="entry name" value="DinB"/>
</dbReference>
<name>A0ABT9ZL44_9BACI</name>